<evidence type="ECO:0000313" key="3">
    <source>
        <dbReference type="Proteomes" id="UP000598032"/>
    </source>
</evidence>
<name>A0ABM8P8T0_9BURK</name>
<comment type="caution">
    <text evidence="2">The sequence shown here is derived from an EMBL/GenBank/DDBJ whole genome shotgun (WGS) entry which is preliminary data.</text>
</comment>
<feature type="signal peptide" evidence="1">
    <location>
        <begin position="1"/>
        <end position="18"/>
    </location>
</feature>
<dbReference type="Proteomes" id="UP000598032">
    <property type="component" value="Unassembled WGS sequence"/>
</dbReference>
<proteinExistence type="predicted"/>
<accession>A0ABM8P8T0</accession>
<evidence type="ECO:0000256" key="1">
    <source>
        <dbReference type="SAM" id="SignalP"/>
    </source>
</evidence>
<dbReference type="RefSeq" id="WP_201646418.1">
    <property type="nucleotide sequence ID" value="NZ_CAJHCP010000024.1"/>
</dbReference>
<gene>
    <name evidence="2" type="ORF">LMG28140_06589</name>
</gene>
<feature type="chain" id="PRO_5045784010" evidence="1">
    <location>
        <begin position="19"/>
        <end position="150"/>
    </location>
</feature>
<protein>
    <submittedName>
        <fullName evidence="2">Uncharacterized protein</fullName>
    </submittedName>
</protein>
<organism evidence="2 3">
    <name type="scientific">Paraburkholderia metrosideri</name>
    <dbReference type="NCBI Taxonomy" id="580937"/>
    <lineage>
        <taxon>Bacteria</taxon>
        <taxon>Pseudomonadati</taxon>
        <taxon>Pseudomonadota</taxon>
        <taxon>Betaproteobacteria</taxon>
        <taxon>Burkholderiales</taxon>
        <taxon>Burkholderiaceae</taxon>
        <taxon>Paraburkholderia</taxon>
    </lineage>
</organism>
<sequence>MRLIFALLAIFAIVPASAFSQTLDDHLSCAETAHDFVSDLVDTQSIKTPAMRVEPNSVNAYRPASDSSLTAFGLHVHAVFGYQPGDPLFKAGGNETPSGPVYGVVVLGSAEVVKRRLSDAGSSAVVHPVIPLVLTAIVCGQQAPSEQTTR</sequence>
<dbReference type="EMBL" id="CAJHCP010000024">
    <property type="protein sequence ID" value="CAD6559303.1"/>
    <property type="molecule type" value="Genomic_DNA"/>
</dbReference>
<evidence type="ECO:0000313" key="2">
    <source>
        <dbReference type="EMBL" id="CAD6559303.1"/>
    </source>
</evidence>
<reference evidence="2 3" key="1">
    <citation type="submission" date="2020-10" db="EMBL/GenBank/DDBJ databases">
        <authorList>
            <person name="Peeters C."/>
        </authorList>
    </citation>
    <scope>NUCLEOTIDE SEQUENCE [LARGE SCALE GENOMIC DNA]</scope>
    <source>
        <strain evidence="2 3">LMG 28140</strain>
    </source>
</reference>
<keyword evidence="3" id="KW-1185">Reference proteome</keyword>
<keyword evidence="1" id="KW-0732">Signal</keyword>